<comment type="caution">
    <text evidence="2">Lacks conserved residue(s) required for the propagation of feature annotation.</text>
</comment>
<dbReference type="SUPFAM" id="SSF55073">
    <property type="entry name" value="Nucleotide cyclase"/>
    <property type="match status" value="1"/>
</dbReference>
<feature type="domain" description="Response regulatory" evidence="3">
    <location>
        <begin position="14"/>
        <end position="130"/>
    </location>
</feature>
<reference evidence="7" key="3">
    <citation type="submission" date="2011-05" db="EMBL/GenBank/DDBJ databases">
        <title>Complete sequence of Methylomonas methanica MC09.</title>
        <authorList>
            <consortium name="US DOE Joint Genome Institute"/>
            <person name="Lucas S."/>
            <person name="Han J."/>
            <person name="Lapidus A."/>
            <person name="Cheng J.-F."/>
            <person name="Goodwin L."/>
            <person name="Pitluck S."/>
            <person name="Peters L."/>
            <person name="Mikhailova N."/>
            <person name="Teshima H."/>
            <person name="Han C."/>
            <person name="Tapia R."/>
            <person name="Land M."/>
            <person name="Hauser L."/>
            <person name="Kyrpides N."/>
            <person name="Ivanova N."/>
            <person name="Pagani I."/>
            <person name="Stein L."/>
            <person name="Woyke T."/>
        </authorList>
    </citation>
    <scope>NUCLEOTIDE SEQUENCE [LARGE SCALE GENOMIC DNA]</scope>
    <source>
        <strain evidence="7">MC09</strain>
    </source>
</reference>
<organism evidence="6 7">
    <name type="scientific">Methylomonas methanica (strain DSM 25384 / MC09)</name>
    <dbReference type="NCBI Taxonomy" id="857087"/>
    <lineage>
        <taxon>Bacteria</taxon>
        <taxon>Pseudomonadati</taxon>
        <taxon>Pseudomonadota</taxon>
        <taxon>Gammaproteobacteria</taxon>
        <taxon>Methylococcales</taxon>
        <taxon>Methylococcaceae</taxon>
        <taxon>Methylomonas</taxon>
    </lineage>
</organism>
<dbReference type="EMBL" id="CP002738">
    <property type="protein sequence ID" value="AEG01352.1"/>
    <property type="molecule type" value="Genomic_DNA"/>
</dbReference>
<dbReference type="InterPro" id="IPR043128">
    <property type="entry name" value="Rev_trsase/Diguanyl_cyclase"/>
</dbReference>
<dbReference type="HOGENOM" id="CLU_000445_70_50_6"/>
<evidence type="ECO:0000313" key="7">
    <source>
        <dbReference type="Proteomes" id="UP000008888"/>
    </source>
</evidence>
<dbReference type="Pfam" id="PF00072">
    <property type="entry name" value="Response_reg"/>
    <property type="match status" value="2"/>
</dbReference>
<feature type="modified residue" description="4-aspartylphosphate" evidence="2">
    <location>
        <position position="187"/>
    </location>
</feature>
<dbReference type="SMART" id="SM00448">
    <property type="entry name" value="REC"/>
    <property type="match status" value="2"/>
</dbReference>
<dbReference type="eggNOG" id="COG5001">
    <property type="taxonomic scope" value="Bacteria"/>
</dbReference>
<evidence type="ECO:0000256" key="2">
    <source>
        <dbReference type="PROSITE-ProRule" id="PRU00169"/>
    </source>
</evidence>
<evidence type="ECO:0000259" key="5">
    <source>
        <dbReference type="PROSITE" id="PS50887"/>
    </source>
</evidence>
<dbReference type="GO" id="GO:0000160">
    <property type="term" value="P:phosphorelay signal transduction system"/>
    <property type="evidence" value="ECO:0007669"/>
    <property type="project" value="InterPro"/>
</dbReference>
<dbReference type="InterPro" id="IPR000160">
    <property type="entry name" value="GGDEF_dom"/>
</dbReference>
<dbReference type="OrthoDB" id="9176779at2"/>
<evidence type="ECO:0000313" key="6">
    <source>
        <dbReference type="EMBL" id="AEG01352.1"/>
    </source>
</evidence>
<dbReference type="SMART" id="SM00052">
    <property type="entry name" value="EAL"/>
    <property type="match status" value="1"/>
</dbReference>
<name>G0A1W9_METMM</name>
<evidence type="ECO:0000259" key="4">
    <source>
        <dbReference type="PROSITE" id="PS50883"/>
    </source>
</evidence>
<dbReference type="PANTHER" id="PTHR44757">
    <property type="entry name" value="DIGUANYLATE CYCLASE DGCP"/>
    <property type="match status" value="1"/>
</dbReference>
<dbReference type="SMART" id="SM00267">
    <property type="entry name" value="GGDEF"/>
    <property type="match status" value="1"/>
</dbReference>
<dbReference type="AlphaFoldDB" id="G0A1W9"/>
<dbReference type="eggNOG" id="COG0745">
    <property type="taxonomic scope" value="Bacteria"/>
</dbReference>
<dbReference type="InterPro" id="IPR052155">
    <property type="entry name" value="Biofilm_reg_signaling"/>
</dbReference>
<evidence type="ECO:0000256" key="1">
    <source>
        <dbReference type="ARBA" id="ARBA00001946"/>
    </source>
</evidence>
<protein>
    <submittedName>
        <fullName evidence="6">Response regulator receiver modulated diguanylate cyclase/phosphodiesterase</fullName>
    </submittedName>
</protein>
<proteinExistence type="predicted"/>
<dbReference type="InterPro" id="IPR001789">
    <property type="entry name" value="Sig_transdc_resp-reg_receiver"/>
</dbReference>
<comment type="cofactor">
    <cofactor evidence="1">
        <name>Mg(2+)</name>
        <dbReference type="ChEBI" id="CHEBI:18420"/>
    </cofactor>
</comment>
<gene>
    <name evidence="6" type="ordered locus">Metme_2972</name>
</gene>
<dbReference type="PROSITE" id="PS50883">
    <property type="entry name" value="EAL"/>
    <property type="match status" value="1"/>
</dbReference>
<dbReference type="FunFam" id="3.30.70.270:FF:000001">
    <property type="entry name" value="Diguanylate cyclase domain protein"/>
    <property type="match status" value="1"/>
</dbReference>
<dbReference type="CDD" id="cd01949">
    <property type="entry name" value="GGDEF"/>
    <property type="match status" value="1"/>
</dbReference>
<reference evidence="6 7" key="1">
    <citation type="journal article" date="2011" name="J. Bacteriol.">
        <title>Complete Genome Sequence of the Aerobic Marine Methanotroph Methylomonas methanica MC09.</title>
        <authorList>
            <person name="Boden R."/>
            <person name="Cunliffe M."/>
            <person name="Scanlan J."/>
            <person name="Moussard H."/>
            <person name="Kits K.D."/>
            <person name="Klotz M.G."/>
            <person name="Jetten M.S."/>
            <person name="Vuilleumier S."/>
            <person name="Han J."/>
            <person name="Peters L."/>
            <person name="Mikhailova N."/>
            <person name="Teshima H."/>
            <person name="Tapia R."/>
            <person name="Kyrpides N."/>
            <person name="Ivanova N."/>
            <person name="Pagani I."/>
            <person name="Cheng J.F."/>
            <person name="Goodwin L."/>
            <person name="Han C."/>
            <person name="Hauser L."/>
            <person name="Land M.L."/>
            <person name="Lapidus A."/>
            <person name="Lucas S."/>
            <person name="Pitluck S."/>
            <person name="Woyke T."/>
            <person name="Stein L."/>
            <person name="Murrell J.C."/>
        </authorList>
    </citation>
    <scope>NUCLEOTIDE SEQUENCE [LARGE SCALE GENOMIC DNA]</scope>
    <source>
        <strain evidence="6 7">MC09</strain>
    </source>
</reference>
<keyword evidence="7" id="KW-1185">Reference proteome</keyword>
<dbReference type="STRING" id="857087.Metme_2972"/>
<dbReference type="GO" id="GO:0003824">
    <property type="term" value="F:catalytic activity"/>
    <property type="evidence" value="ECO:0007669"/>
    <property type="project" value="UniProtKB-ARBA"/>
</dbReference>
<dbReference type="KEGG" id="mmt:Metme_2972"/>
<dbReference type="Proteomes" id="UP000008888">
    <property type="component" value="Chromosome"/>
</dbReference>
<evidence type="ECO:0000259" key="3">
    <source>
        <dbReference type="PROSITE" id="PS50110"/>
    </source>
</evidence>
<sequence length="694" mass="78481">MLFTSDFIAPVQRKILLVEDSKAYQGMFSSAFSETEYQLFICNNGQEAMDLIGHQYMDFVCSSYYLKDMQGVELCKSVREITKNACKPFVLLTSVESQGLLKNALPAGVTDIFQKRDISQLLAYIKRFPFQGQKSSGKILYVEDSRSQRETVQTMLRARNLQVDAFASADEAWSQFLVEDYDLVLTDIVLDGMMSGLNFVNLIRRQLGSKGDIPVLAITAFDDRTRRLQLFHLGITDYIIKPVIEEELFVRINNLLLKQHALKLMANYDILTHLPNRTLFSERFNLAIVNCKKHKNILAVCYLDLDGFKQVNDQFGRDMGDRLLVEVSARIRSVMRPQDNVSRQGGDEFALLLADLQSFKQCEELVTRLLEGIAQPYRFNGQQITIAASCGVTLYPDDDADPDTLLRHADQAMYQAKLLGRNRYHLFDTAQEKAHKVLQRQLAAIKQALERDEFCLYYQPKVDMQSSQVFGMEALIRWNHPTNGVLLPAAFLHYLAGSELEVVLDAWVIENALKQISLWNQAGLKLQVSINIAPNQLKAARFFSNLRDSLKRHASVDPGQFQIEVLESGVLDDQPTVCQAIQHCRDQLGIGIALDDFGTGYSSLSHLRHLPIHTIKIDQSFVRNMIKDANDCAIVEGVVSLAKAFKLEVIAEGVETEQHKAALLDLGCFRGQGYGIARPMPAEKVQAWVRGYQF</sequence>
<dbReference type="PROSITE" id="PS50110">
    <property type="entry name" value="RESPONSE_REGULATORY"/>
    <property type="match status" value="2"/>
</dbReference>
<dbReference type="InterPro" id="IPR035919">
    <property type="entry name" value="EAL_sf"/>
</dbReference>
<dbReference type="Pfam" id="PF00563">
    <property type="entry name" value="EAL"/>
    <property type="match status" value="1"/>
</dbReference>
<dbReference type="Gene3D" id="3.20.20.450">
    <property type="entry name" value="EAL domain"/>
    <property type="match status" value="1"/>
</dbReference>
<dbReference type="CDD" id="cd00156">
    <property type="entry name" value="REC"/>
    <property type="match status" value="2"/>
</dbReference>
<accession>G0A1W9</accession>
<dbReference type="Pfam" id="PF00990">
    <property type="entry name" value="GGDEF"/>
    <property type="match status" value="1"/>
</dbReference>
<dbReference type="SUPFAM" id="SSF141868">
    <property type="entry name" value="EAL domain-like"/>
    <property type="match status" value="1"/>
</dbReference>
<feature type="domain" description="Response regulatory" evidence="3">
    <location>
        <begin position="138"/>
        <end position="256"/>
    </location>
</feature>
<keyword evidence="2" id="KW-0597">Phosphoprotein</keyword>
<feature type="domain" description="EAL" evidence="4">
    <location>
        <begin position="438"/>
        <end position="693"/>
    </location>
</feature>
<dbReference type="SUPFAM" id="SSF52172">
    <property type="entry name" value="CheY-like"/>
    <property type="match status" value="2"/>
</dbReference>
<dbReference type="PANTHER" id="PTHR44757:SF2">
    <property type="entry name" value="BIOFILM ARCHITECTURE MAINTENANCE PROTEIN MBAA"/>
    <property type="match status" value="1"/>
</dbReference>
<dbReference type="Gene3D" id="3.30.70.270">
    <property type="match status" value="1"/>
</dbReference>
<reference key="2">
    <citation type="submission" date="2011-05" db="EMBL/GenBank/DDBJ databases">
        <title>Complete genome sequence of the aerobic marine methanotroph Methylomonas methanica MC09.</title>
        <authorList>
            <person name="Boden R."/>
            <person name="Cunliffe M."/>
            <person name="Scanlan J."/>
            <person name="Moussard H."/>
            <person name="Kits K.D."/>
            <person name="Klotz M."/>
            <person name="Jetten M."/>
            <person name="Vuilleumier S."/>
            <person name="Han J."/>
            <person name="Peters L."/>
            <person name="Mikhailova N."/>
            <person name="Teshima H."/>
            <person name="Tapia R."/>
            <person name="Kyrpides N."/>
            <person name="Ivanova N."/>
            <person name="Pagani I."/>
            <person name="Cheng J.-F."/>
            <person name="Goodwin L."/>
            <person name="Han C."/>
            <person name="Hauser L."/>
            <person name="Land M."/>
            <person name="Lapidus A."/>
            <person name="Lucas S."/>
            <person name="Pitluck S."/>
            <person name="Woyke T."/>
            <person name="Stein L.Y."/>
            <person name="Murrell C."/>
        </authorList>
    </citation>
    <scope>NUCLEOTIDE SEQUENCE</scope>
    <source>
        <strain>MC09</strain>
    </source>
</reference>
<dbReference type="InterPro" id="IPR001633">
    <property type="entry name" value="EAL_dom"/>
</dbReference>
<dbReference type="NCBIfam" id="TIGR00254">
    <property type="entry name" value="GGDEF"/>
    <property type="match status" value="1"/>
</dbReference>
<dbReference type="InterPro" id="IPR011006">
    <property type="entry name" value="CheY-like_superfamily"/>
</dbReference>
<dbReference type="Gene3D" id="3.40.50.2300">
    <property type="match status" value="2"/>
</dbReference>
<dbReference type="InterPro" id="IPR029787">
    <property type="entry name" value="Nucleotide_cyclase"/>
</dbReference>
<dbReference type="PROSITE" id="PS50887">
    <property type="entry name" value="GGDEF"/>
    <property type="match status" value="1"/>
</dbReference>
<feature type="domain" description="GGDEF" evidence="5">
    <location>
        <begin position="296"/>
        <end position="429"/>
    </location>
</feature>
<dbReference type="CDD" id="cd01948">
    <property type="entry name" value="EAL"/>
    <property type="match status" value="1"/>
</dbReference>
<dbReference type="RefSeq" id="WP_013819582.1">
    <property type="nucleotide sequence ID" value="NC_015572.1"/>
</dbReference>